<name>A0A848G668_9RHOO</name>
<dbReference type="EMBL" id="JABBGA010000008">
    <property type="protein sequence ID" value="NML26416.1"/>
    <property type="molecule type" value="Genomic_DNA"/>
</dbReference>
<dbReference type="Gene3D" id="3.40.50.150">
    <property type="entry name" value="Vaccinia Virus protein VP39"/>
    <property type="match status" value="1"/>
</dbReference>
<evidence type="ECO:0000256" key="2">
    <source>
        <dbReference type="ARBA" id="ARBA00022603"/>
    </source>
</evidence>
<evidence type="ECO:0000259" key="8">
    <source>
        <dbReference type="Pfam" id="PF07669"/>
    </source>
</evidence>
<keyword evidence="3 9" id="KW-0808">Transferase</keyword>
<evidence type="ECO:0000256" key="5">
    <source>
        <dbReference type="ARBA" id="ARBA00022747"/>
    </source>
</evidence>
<dbReference type="GO" id="GO:0003677">
    <property type="term" value="F:DNA binding"/>
    <property type="evidence" value="ECO:0007669"/>
    <property type="project" value="UniProtKB-KW"/>
</dbReference>
<dbReference type="AlphaFoldDB" id="A0A848G668"/>
<dbReference type="CDD" id="cd02440">
    <property type="entry name" value="AdoMet_MTases"/>
    <property type="match status" value="1"/>
</dbReference>
<comment type="catalytic activity">
    <reaction evidence="7">
        <text>a 2'-deoxyadenosine in DNA + S-adenosyl-L-methionine = an N(6)-methyl-2'-deoxyadenosine in DNA + S-adenosyl-L-homocysteine + H(+)</text>
        <dbReference type="Rhea" id="RHEA:15197"/>
        <dbReference type="Rhea" id="RHEA-COMP:12418"/>
        <dbReference type="Rhea" id="RHEA-COMP:12419"/>
        <dbReference type="ChEBI" id="CHEBI:15378"/>
        <dbReference type="ChEBI" id="CHEBI:57856"/>
        <dbReference type="ChEBI" id="CHEBI:59789"/>
        <dbReference type="ChEBI" id="CHEBI:90615"/>
        <dbReference type="ChEBI" id="CHEBI:90616"/>
        <dbReference type="EC" id="2.1.1.72"/>
    </reaction>
</comment>
<dbReference type="GO" id="GO:0009007">
    <property type="term" value="F:site-specific DNA-methyltransferase (adenine-specific) activity"/>
    <property type="evidence" value="ECO:0007669"/>
    <property type="project" value="UniProtKB-EC"/>
</dbReference>
<keyword evidence="5" id="KW-0680">Restriction system</keyword>
<evidence type="ECO:0000256" key="7">
    <source>
        <dbReference type="ARBA" id="ARBA00047942"/>
    </source>
</evidence>
<dbReference type="PANTHER" id="PTHR33841:SF6">
    <property type="entry name" value="TYPE II METHYLTRANSFERASE M.HINDII"/>
    <property type="match status" value="1"/>
</dbReference>
<dbReference type="InterPro" id="IPR011639">
    <property type="entry name" value="MethylTrfase_TaqI-like_dom"/>
</dbReference>
<dbReference type="Proteomes" id="UP000580043">
    <property type="component" value="Unassembled WGS sequence"/>
</dbReference>
<dbReference type="GO" id="GO:0032259">
    <property type="term" value="P:methylation"/>
    <property type="evidence" value="ECO:0007669"/>
    <property type="project" value="UniProtKB-KW"/>
</dbReference>
<dbReference type="InterPro" id="IPR002052">
    <property type="entry name" value="DNA_methylase_N6_adenine_CS"/>
</dbReference>
<dbReference type="SUPFAM" id="SSF53335">
    <property type="entry name" value="S-adenosyl-L-methionine-dependent methyltransferases"/>
    <property type="match status" value="1"/>
</dbReference>
<organism evidence="9 10">
    <name type="scientific">Zoogloea dura</name>
    <dbReference type="NCBI Taxonomy" id="2728840"/>
    <lineage>
        <taxon>Bacteria</taxon>
        <taxon>Pseudomonadati</taxon>
        <taxon>Pseudomonadota</taxon>
        <taxon>Betaproteobacteria</taxon>
        <taxon>Rhodocyclales</taxon>
        <taxon>Zoogloeaceae</taxon>
        <taxon>Zoogloea</taxon>
    </lineage>
</organism>
<dbReference type="Pfam" id="PF07669">
    <property type="entry name" value="Eco57I"/>
    <property type="match status" value="1"/>
</dbReference>
<dbReference type="InterPro" id="IPR050953">
    <property type="entry name" value="N4_N6_ade-DNA_methylase"/>
</dbReference>
<keyword evidence="10" id="KW-1185">Reference proteome</keyword>
<dbReference type="PROSITE" id="PS00092">
    <property type="entry name" value="N6_MTASE"/>
    <property type="match status" value="1"/>
</dbReference>
<protein>
    <recommendedName>
        <fullName evidence="1">site-specific DNA-methyltransferase (adenine-specific)</fullName>
        <ecNumber evidence="1">2.1.1.72</ecNumber>
    </recommendedName>
</protein>
<sequence length="423" mass="47079">MPAAPIPAPPAAFDVAASALGQVFTPERIVRSMLRLRRNAGRVLEPSCGDGAFLRHLHHAVGIELDPRQCPAGALNMDFFAYPESEKFDTVIGNPPYVRYQDISPATRALLRRDGFDGRSNLYLFFIEKCLRHLAPGGELIFITPRDFLKSTSARNLNRRLHASGTITHAIDLGDARVFADAVPNCLIWRFELGNTCHHTACAHLGQSDDLAHSLEHPPWVYRHFSECAGHLLFSKGEYGLALADVASVRVGAVSGADPVFASTTAGTRDFVNSATVRNGQTRRMIWVAPTDPPPAALLPHKTRLLARRIRRFDENNWWHWGRGYPQTDAPRIYVNTKTRRNHPFFVHACTHFDGAVLGIFPHDPAIDLEAFRDALNEVDWKDLGFVCDGRYLFTQRSLENAPLPERFRSFLPPAHPASGSAA</sequence>
<reference evidence="9 10" key="1">
    <citation type="submission" date="2020-04" db="EMBL/GenBank/DDBJ databases">
        <title>Zoogloea sp. G-4-1-14 isolated from soil.</title>
        <authorList>
            <person name="Dahal R.H."/>
        </authorList>
    </citation>
    <scope>NUCLEOTIDE SEQUENCE [LARGE SCALE GENOMIC DNA]</scope>
    <source>
        <strain evidence="9 10">G-4-1-14</strain>
    </source>
</reference>
<evidence type="ECO:0000313" key="10">
    <source>
        <dbReference type="Proteomes" id="UP000580043"/>
    </source>
</evidence>
<evidence type="ECO:0000256" key="3">
    <source>
        <dbReference type="ARBA" id="ARBA00022679"/>
    </source>
</evidence>
<keyword evidence="4" id="KW-0949">S-adenosyl-L-methionine</keyword>
<dbReference type="PANTHER" id="PTHR33841">
    <property type="entry name" value="DNA METHYLTRANSFERASE YEEA-RELATED"/>
    <property type="match status" value="1"/>
</dbReference>
<dbReference type="InterPro" id="IPR029063">
    <property type="entry name" value="SAM-dependent_MTases_sf"/>
</dbReference>
<accession>A0A848G668</accession>
<comment type="caution">
    <text evidence="9">The sequence shown here is derived from an EMBL/GenBank/DDBJ whole genome shotgun (WGS) entry which is preliminary data.</text>
</comment>
<evidence type="ECO:0000256" key="4">
    <source>
        <dbReference type="ARBA" id="ARBA00022691"/>
    </source>
</evidence>
<gene>
    <name evidence="9" type="ORF">HHL15_11735</name>
</gene>
<keyword evidence="2 9" id="KW-0489">Methyltransferase</keyword>
<evidence type="ECO:0000313" key="9">
    <source>
        <dbReference type="EMBL" id="NML26416.1"/>
    </source>
</evidence>
<dbReference type="EC" id="2.1.1.72" evidence="1"/>
<feature type="domain" description="Type II methyltransferase M.TaqI-like" evidence="8">
    <location>
        <begin position="78"/>
        <end position="179"/>
    </location>
</feature>
<evidence type="ECO:0000256" key="6">
    <source>
        <dbReference type="ARBA" id="ARBA00023125"/>
    </source>
</evidence>
<keyword evidence="6" id="KW-0238">DNA-binding</keyword>
<dbReference type="PRINTS" id="PR00507">
    <property type="entry name" value="N12N6MTFRASE"/>
</dbReference>
<dbReference type="RefSeq" id="WP_169145955.1">
    <property type="nucleotide sequence ID" value="NZ_JABBGA010000008.1"/>
</dbReference>
<proteinExistence type="predicted"/>
<evidence type="ECO:0000256" key="1">
    <source>
        <dbReference type="ARBA" id="ARBA00011900"/>
    </source>
</evidence>
<dbReference type="GO" id="GO:0009307">
    <property type="term" value="P:DNA restriction-modification system"/>
    <property type="evidence" value="ECO:0007669"/>
    <property type="project" value="UniProtKB-KW"/>
</dbReference>